<evidence type="ECO:0000313" key="3">
    <source>
        <dbReference type="EMBL" id="WFR95506.1"/>
    </source>
</evidence>
<feature type="transmembrane region" description="Helical" evidence="1">
    <location>
        <begin position="37"/>
        <end position="54"/>
    </location>
</feature>
<feature type="domain" description="Acyltransferase 3" evidence="2">
    <location>
        <begin position="36"/>
        <end position="372"/>
    </location>
</feature>
<reference evidence="4" key="2">
    <citation type="journal article" date="2023" name="MicrobiologyOpen">
        <title>Genomics of the tumorigenes clade of the family Rhizobiaceae and description of Rhizobium rhododendri sp. nov.</title>
        <authorList>
            <person name="Kuzmanovic N."/>
            <person name="diCenzo G.C."/>
            <person name="Bunk B."/>
            <person name="Sproeer C."/>
            <person name="Fruehling A."/>
            <person name="Neumann-Schaal M."/>
            <person name="Overmann J."/>
            <person name="Smalla K."/>
        </authorList>
    </citation>
    <scope>NUCLEOTIDE SEQUENCE [LARGE SCALE GENOMIC DNA]</scope>
    <source>
        <strain evidence="4">1078</strain>
    </source>
</reference>
<dbReference type="RefSeq" id="WP_111216242.1">
    <property type="nucleotide sequence ID" value="NZ_CP117255.1"/>
</dbReference>
<feature type="transmembrane region" description="Helical" evidence="1">
    <location>
        <begin position="317"/>
        <end position="337"/>
    </location>
</feature>
<organism evidence="3 4">
    <name type="scientific">Rhizobium tumorigenes</name>
    <dbReference type="NCBI Taxonomy" id="2041385"/>
    <lineage>
        <taxon>Bacteria</taxon>
        <taxon>Pseudomonadati</taxon>
        <taxon>Pseudomonadota</taxon>
        <taxon>Alphaproteobacteria</taxon>
        <taxon>Hyphomicrobiales</taxon>
        <taxon>Rhizobiaceae</taxon>
        <taxon>Rhizobium/Agrobacterium group</taxon>
        <taxon>Rhizobium</taxon>
    </lineage>
</organism>
<dbReference type="PANTHER" id="PTHR23028">
    <property type="entry name" value="ACETYLTRANSFERASE"/>
    <property type="match status" value="1"/>
</dbReference>
<keyword evidence="1" id="KW-0472">Membrane</keyword>
<dbReference type="Proteomes" id="UP000249499">
    <property type="component" value="Chromosome"/>
</dbReference>
<dbReference type="InterPro" id="IPR002656">
    <property type="entry name" value="Acyl_transf_3_dom"/>
</dbReference>
<feature type="transmembrane region" description="Helical" evidence="1">
    <location>
        <begin position="232"/>
        <end position="251"/>
    </location>
</feature>
<dbReference type="GO" id="GO:0000271">
    <property type="term" value="P:polysaccharide biosynthetic process"/>
    <property type="evidence" value="ECO:0007669"/>
    <property type="project" value="TreeGrafter"/>
</dbReference>
<protein>
    <submittedName>
        <fullName evidence="3">Acyltransferase</fullName>
    </submittedName>
</protein>
<keyword evidence="4" id="KW-1185">Reference proteome</keyword>
<evidence type="ECO:0000313" key="4">
    <source>
        <dbReference type="Proteomes" id="UP000249499"/>
    </source>
</evidence>
<dbReference type="GO" id="GO:0016020">
    <property type="term" value="C:membrane"/>
    <property type="evidence" value="ECO:0007669"/>
    <property type="project" value="TreeGrafter"/>
</dbReference>
<accession>A0AAF1K522</accession>
<sequence>MTSQVAAIAVANADPAPATDVHGENAPKQRRERLEQLDGLRGILALFVVVYHLQDPFAQVAGTLTAYLPILSQAWFSVDVFFIMSGFVMMYVYGTAFSDKVRWADFRDFFAARIARLYPVHLFAMGILILALLPFIHAKPDFTSVDGRYSWNSALAALFMLHGPWIDHRTWNFPSWSISAEWHAYLIFPFMAVFASRWSARFSAVILTLCCLGAFALYNIDMHTDQYPTNSLVVLLRVLPLFVAGMALFRLNLSYSHFLFARWTVWAVIAALLVILSVPSIASFSVLLAPVLVLAVLQSPGSALLFTNRPALFLGKISYSLYMTHALVSIVGISLWMKLAPLVLGIDPTKPVASWLCFLAAIVAAVILGWLTCRFIEIPFRKTILRRFV</sequence>
<dbReference type="GO" id="GO:0016747">
    <property type="term" value="F:acyltransferase activity, transferring groups other than amino-acyl groups"/>
    <property type="evidence" value="ECO:0007669"/>
    <property type="project" value="InterPro"/>
</dbReference>
<evidence type="ECO:0000256" key="1">
    <source>
        <dbReference type="SAM" id="Phobius"/>
    </source>
</evidence>
<evidence type="ECO:0000259" key="2">
    <source>
        <dbReference type="Pfam" id="PF01757"/>
    </source>
</evidence>
<dbReference type="PANTHER" id="PTHR23028:SF131">
    <property type="entry name" value="BLR2367 PROTEIN"/>
    <property type="match status" value="1"/>
</dbReference>
<keyword evidence="1" id="KW-0812">Transmembrane</keyword>
<feature type="transmembrane region" description="Helical" evidence="1">
    <location>
        <begin position="74"/>
        <end position="96"/>
    </location>
</feature>
<feature type="transmembrane region" description="Helical" evidence="1">
    <location>
        <begin position="263"/>
        <end position="296"/>
    </location>
</feature>
<dbReference type="InterPro" id="IPR050879">
    <property type="entry name" value="Acyltransferase_3"/>
</dbReference>
<reference evidence="3 4" key="1">
    <citation type="journal article" date="2018" name="Sci. Rep.">
        <title>Rhizobium tumorigenes sp. nov., a novel plant tumorigenic bacterium isolated from cane gall tumors on thornless blackberry.</title>
        <authorList>
            <person name="Kuzmanovi N."/>
            <person name="Smalla K."/>
            <person name="Gronow S."/>
            <person name="PuBawska J."/>
        </authorList>
    </citation>
    <scope>NUCLEOTIDE SEQUENCE [LARGE SCALE GENOMIC DNA]</scope>
    <source>
        <strain evidence="3 4">1078</strain>
    </source>
</reference>
<keyword evidence="3" id="KW-0808">Transferase</keyword>
<feature type="transmembrane region" description="Helical" evidence="1">
    <location>
        <begin position="117"/>
        <end position="137"/>
    </location>
</feature>
<keyword evidence="3" id="KW-0012">Acyltransferase</keyword>
<dbReference type="Pfam" id="PF01757">
    <property type="entry name" value="Acyl_transf_3"/>
    <property type="match status" value="1"/>
</dbReference>
<dbReference type="EMBL" id="CP117255">
    <property type="protein sequence ID" value="WFR95506.1"/>
    <property type="molecule type" value="Genomic_DNA"/>
</dbReference>
<dbReference type="AlphaFoldDB" id="A0AAF1K522"/>
<name>A0AAF1K522_9HYPH</name>
<gene>
    <name evidence="3" type="ORF">PR017_17375</name>
</gene>
<feature type="transmembrane region" description="Helical" evidence="1">
    <location>
        <begin position="202"/>
        <end position="220"/>
    </location>
</feature>
<proteinExistence type="predicted"/>
<keyword evidence="1" id="KW-1133">Transmembrane helix</keyword>
<feature type="transmembrane region" description="Helical" evidence="1">
    <location>
        <begin position="352"/>
        <end position="376"/>
    </location>
</feature>
<dbReference type="KEGG" id="rtu:PR017_17375"/>